<keyword evidence="3 6" id="KW-0863">Zinc-finger</keyword>
<dbReference type="InterPro" id="IPR001214">
    <property type="entry name" value="SET_dom"/>
</dbReference>
<gene>
    <name evidence="9" type="primary">SMYD2</name>
    <name evidence="9" type="ORF">BLAG_LOCUS22805</name>
</gene>
<dbReference type="PROSITE" id="PS50865">
    <property type="entry name" value="ZF_MYND_2"/>
    <property type="match status" value="1"/>
</dbReference>
<dbReference type="AlphaFoldDB" id="A0A8K0EYB2"/>
<protein>
    <recommendedName>
        <fullName evidence="1">[histone H3]-lysine(4) N-trimethyltransferase</fullName>
        <ecNumber evidence="1">2.1.1.354</ecNumber>
    </recommendedName>
</protein>
<sequence length="470" mass="53648">MARKQGELFCDIGQGRGIRCNKGSSAGIEPGTLIVKEEPYSYTLTDGELLRTRCHYCLKRLENSVCCDACRAAKYCNEECKKAAKFHHKPECRGYTRLMNLPEHLRVMGRILYKMHARKTDMGALGPLSSLVSNVETIKNCEEGIQSLESKMDSVAQHMEKEALPDRAFMEEIYGKIASNSFAILDENMCSIGIGVYPQASMINHSCKSNCIGMFYGPQIQIRANEFIRPGEQIFHGYIPPLLPTAKRQEKLLKTYHFLCQCADCRNTERDRLMRCVKCPNCSERVAPNADGIYKMCEACGFANFDADFYEEMDLLIEYAENILDKEQEQDREYDLYFLESCLAQLEFTLHSDNVYVIRILKDLVEVCMDLSQWEKAVQYGKRIEPGYKMFLKRYDLDQGLLYHKMGVAYYRLSDQSSALPYLRLAKATLTITSGEDSCLVQEVSDLLDECVSKEIDSLLLECGCPNMDH</sequence>
<dbReference type="SUPFAM" id="SSF82199">
    <property type="entry name" value="SET domain"/>
    <property type="match status" value="1"/>
</dbReference>
<evidence type="ECO:0000256" key="2">
    <source>
        <dbReference type="ARBA" id="ARBA00022723"/>
    </source>
</evidence>
<keyword evidence="10" id="KW-1185">Reference proteome</keyword>
<evidence type="ECO:0000256" key="6">
    <source>
        <dbReference type="PROSITE-ProRule" id="PRU00134"/>
    </source>
</evidence>
<evidence type="ECO:0000259" key="8">
    <source>
        <dbReference type="PROSITE" id="PS50865"/>
    </source>
</evidence>
<comment type="catalytic activity">
    <reaction evidence="5">
        <text>L-lysyl(4)-[histone H3] + 3 S-adenosyl-L-methionine = N(6),N(6),N(6)-trimethyl-L-lysyl(4)-[histone H3] + 3 S-adenosyl-L-homocysteine + 3 H(+)</text>
        <dbReference type="Rhea" id="RHEA:60260"/>
        <dbReference type="Rhea" id="RHEA-COMP:15537"/>
        <dbReference type="Rhea" id="RHEA-COMP:15547"/>
        <dbReference type="ChEBI" id="CHEBI:15378"/>
        <dbReference type="ChEBI" id="CHEBI:29969"/>
        <dbReference type="ChEBI" id="CHEBI:57856"/>
        <dbReference type="ChEBI" id="CHEBI:59789"/>
        <dbReference type="ChEBI" id="CHEBI:61961"/>
        <dbReference type="EC" id="2.1.1.354"/>
    </reaction>
</comment>
<evidence type="ECO:0000313" key="10">
    <source>
        <dbReference type="Proteomes" id="UP000838412"/>
    </source>
</evidence>
<proteinExistence type="predicted"/>
<dbReference type="EC" id="2.1.1.354" evidence="1"/>
<dbReference type="PROSITE" id="PS01360">
    <property type="entry name" value="ZF_MYND_1"/>
    <property type="match status" value="1"/>
</dbReference>
<dbReference type="Gene3D" id="6.10.140.2220">
    <property type="match status" value="1"/>
</dbReference>
<dbReference type="GO" id="GO:0005634">
    <property type="term" value="C:nucleus"/>
    <property type="evidence" value="ECO:0007669"/>
    <property type="project" value="TreeGrafter"/>
</dbReference>
<dbReference type="InterPro" id="IPR050869">
    <property type="entry name" value="H3K4_H4K5_MeTrfase"/>
</dbReference>
<keyword evidence="2" id="KW-0479">Metal-binding</keyword>
<dbReference type="InterPro" id="IPR002893">
    <property type="entry name" value="Znf_MYND"/>
</dbReference>
<dbReference type="PANTHER" id="PTHR12197:SF251">
    <property type="entry name" value="EG:BACR7C10.4 PROTEIN"/>
    <property type="match status" value="1"/>
</dbReference>
<dbReference type="Gene3D" id="1.25.40.10">
    <property type="entry name" value="Tetratricopeptide repeat domain"/>
    <property type="match status" value="1"/>
</dbReference>
<keyword evidence="4" id="KW-0862">Zinc</keyword>
<dbReference type="InterPro" id="IPR011990">
    <property type="entry name" value="TPR-like_helical_dom_sf"/>
</dbReference>
<feature type="domain" description="SET" evidence="7">
    <location>
        <begin position="4"/>
        <end position="239"/>
    </location>
</feature>
<evidence type="ECO:0000256" key="3">
    <source>
        <dbReference type="ARBA" id="ARBA00022771"/>
    </source>
</evidence>
<dbReference type="EMBL" id="OV696692">
    <property type="protein sequence ID" value="CAH1270561.1"/>
    <property type="molecule type" value="Genomic_DNA"/>
</dbReference>
<dbReference type="SUPFAM" id="SSF144232">
    <property type="entry name" value="HIT/MYND zinc finger-like"/>
    <property type="match status" value="1"/>
</dbReference>
<evidence type="ECO:0000313" key="9">
    <source>
        <dbReference type="EMBL" id="CAH1270561.1"/>
    </source>
</evidence>
<accession>A0A8K0EYB2</accession>
<dbReference type="Gene3D" id="1.10.220.160">
    <property type="match status" value="1"/>
</dbReference>
<dbReference type="Gene3D" id="2.170.270.10">
    <property type="entry name" value="SET domain"/>
    <property type="match status" value="1"/>
</dbReference>
<feature type="domain" description="MYND-type" evidence="8">
    <location>
        <begin position="54"/>
        <end position="92"/>
    </location>
</feature>
<evidence type="ECO:0000256" key="5">
    <source>
        <dbReference type="ARBA" id="ARBA00047571"/>
    </source>
</evidence>
<name>A0A8K0EYB2_BRALA</name>
<dbReference type="OrthoDB" id="265717at2759"/>
<dbReference type="InterPro" id="IPR046341">
    <property type="entry name" value="SET_dom_sf"/>
</dbReference>
<dbReference type="PANTHER" id="PTHR12197">
    <property type="entry name" value="HISTONE-LYSINE N-METHYLTRANSFERASE SMYD"/>
    <property type="match status" value="1"/>
</dbReference>
<evidence type="ECO:0000256" key="4">
    <source>
        <dbReference type="ARBA" id="ARBA00022833"/>
    </source>
</evidence>
<dbReference type="GO" id="GO:0008270">
    <property type="term" value="F:zinc ion binding"/>
    <property type="evidence" value="ECO:0007669"/>
    <property type="project" value="UniProtKB-KW"/>
</dbReference>
<dbReference type="Proteomes" id="UP000838412">
    <property type="component" value="Chromosome 7"/>
</dbReference>
<reference evidence="9" key="1">
    <citation type="submission" date="2022-01" db="EMBL/GenBank/DDBJ databases">
        <authorList>
            <person name="Braso-Vives M."/>
        </authorList>
    </citation>
    <scope>NUCLEOTIDE SEQUENCE</scope>
</reference>
<organism evidence="9 10">
    <name type="scientific">Branchiostoma lanceolatum</name>
    <name type="common">Common lancelet</name>
    <name type="synonym">Amphioxus lanceolatum</name>
    <dbReference type="NCBI Taxonomy" id="7740"/>
    <lineage>
        <taxon>Eukaryota</taxon>
        <taxon>Metazoa</taxon>
        <taxon>Chordata</taxon>
        <taxon>Cephalochordata</taxon>
        <taxon>Leptocardii</taxon>
        <taxon>Amphioxiformes</taxon>
        <taxon>Branchiostomatidae</taxon>
        <taxon>Branchiostoma</taxon>
    </lineage>
</organism>
<dbReference type="Pfam" id="PF00856">
    <property type="entry name" value="SET"/>
    <property type="match status" value="1"/>
</dbReference>
<evidence type="ECO:0000259" key="7">
    <source>
        <dbReference type="PROSITE" id="PS50280"/>
    </source>
</evidence>
<dbReference type="GO" id="GO:0140999">
    <property type="term" value="F:histone H3K4 trimethyltransferase activity"/>
    <property type="evidence" value="ECO:0007669"/>
    <property type="project" value="UniProtKB-EC"/>
</dbReference>
<dbReference type="Gene3D" id="1.25.40.970">
    <property type="match status" value="1"/>
</dbReference>
<evidence type="ECO:0000256" key="1">
    <source>
        <dbReference type="ARBA" id="ARBA00012182"/>
    </source>
</evidence>
<dbReference type="PROSITE" id="PS50280">
    <property type="entry name" value="SET"/>
    <property type="match status" value="1"/>
</dbReference>